<dbReference type="InterPro" id="IPR035965">
    <property type="entry name" value="PAS-like_dom_sf"/>
</dbReference>
<dbReference type="SUPFAM" id="SSF55874">
    <property type="entry name" value="ATPase domain of HSP90 chaperone/DNA topoisomerase II/histidine kinase"/>
    <property type="match status" value="1"/>
</dbReference>
<dbReference type="PROSITE" id="PS50109">
    <property type="entry name" value="HIS_KIN"/>
    <property type="match status" value="1"/>
</dbReference>
<evidence type="ECO:0000256" key="4">
    <source>
        <dbReference type="ARBA" id="ARBA00022553"/>
    </source>
</evidence>
<dbReference type="SMART" id="SM00388">
    <property type="entry name" value="HisKA"/>
    <property type="match status" value="1"/>
</dbReference>
<keyword evidence="5" id="KW-0808">Transferase</keyword>
<evidence type="ECO:0000256" key="13">
    <source>
        <dbReference type="SAM" id="Coils"/>
    </source>
</evidence>
<dbReference type="InterPro" id="IPR000014">
    <property type="entry name" value="PAS"/>
</dbReference>
<keyword evidence="4" id="KW-0597">Phosphoprotein</keyword>
<dbReference type="InterPro" id="IPR050351">
    <property type="entry name" value="BphY/WalK/GraS-like"/>
</dbReference>
<evidence type="ECO:0000256" key="14">
    <source>
        <dbReference type="SAM" id="Phobius"/>
    </source>
</evidence>
<dbReference type="AlphaFoldDB" id="A0A953J9W4"/>
<dbReference type="GO" id="GO:0005524">
    <property type="term" value="F:ATP binding"/>
    <property type="evidence" value="ECO:0007669"/>
    <property type="project" value="UniProtKB-KW"/>
</dbReference>
<dbReference type="SMART" id="SM00387">
    <property type="entry name" value="HATPase_c"/>
    <property type="match status" value="1"/>
</dbReference>
<dbReference type="NCBIfam" id="TIGR00229">
    <property type="entry name" value="sensory_box"/>
    <property type="match status" value="1"/>
</dbReference>
<keyword evidence="8" id="KW-0418">Kinase</keyword>
<protein>
    <recommendedName>
        <fullName evidence="3">histidine kinase</fullName>
        <ecNumber evidence="3">2.7.13.3</ecNumber>
    </recommendedName>
</protein>
<keyword evidence="12 14" id="KW-0472">Membrane</keyword>
<dbReference type="InterPro" id="IPR003661">
    <property type="entry name" value="HisK_dim/P_dom"/>
</dbReference>
<dbReference type="InterPro" id="IPR036097">
    <property type="entry name" value="HisK_dim/P_sf"/>
</dbReference>
<dbReference type="InterPro" id="IPR003594">
    <property type="entry name" value="HATPase_dom"/>
</dbReference>
<feature type="transmembrane region" description="Helical" evidence="14">
    <location>
        <begin position="12"/>
        <end position="31"/>
    </location>
</feature>
<comment type="subcellular location">
    <subcellularLocation>
        <location evidence="2">Membrane</location>
        <topology evidence="2">Multi-pass membrane protein</topology>
    </subcellularLocation>
</comment>
<dbReference type="PIRSF" id="PIRSF037532">
    <property type="entry name" value="STHK_NtrY"/>
    <property type="match status" value="1"/>
</dbReference>
<keyword evidence="10 14" id="KW-1133">Transmembrane helix</keyword>
<dbReference type="SMART" id="SM00304">
    <property type="entry name" value="HAMP"/>
    <property type="match status" value="1"/>
</dbReference>
<evidence type="ECO:0000256" key="2">
    <source>
        <dbReference type="ARBA" id="ARBA00004141"/>
    </source>
</evidence>
<dbReference type="SUPFAM" id="SSF47384">
    <property type="entry name" value="Homodimeric domain of signal transducing histidine kinase"/>
    <property type="match status" value="1"/>
</dbReference>
<dbReference type="GO" id="GO:0006355">
    <property type="term" value="P:regulation of DNA-templated transcription"/>
    <property type="evidence" value="ECO:0007669"/>
    <property type="project" value="InterPro"/>
</dbReference>
<evidence type="ECO:0000259" key="15">
    <source>
        <dbReference type="PROSITE" id="PS50109"/>
    </source>
</evidence>
<dbReference type="Proteomes" id="UP000705867">
    <property type="component" value="Unassembled WGS sequence"/>
</dbReference>
<dbReference type="CDD" id="cd06225">
    <property type="entry name" value="HAMP"/>
    <property type="match status" value="1"/>
</dbReference>
<evidence type="ECO:0000256" key="3">
    <source>
        <dbReference type="ARBA" id="ARBA00012438"/>
    </source>
</evidence>
<feature type="transmembrane region" description="Helical" evidence="14">
    <location>
        <begin position="43"/>
        <end position="67"/>
    </location>
</feature>
<sequence>MKKLKVAKHLALVFGMLLLVVLITVVELYFIKLPSVDLTTRLLLTALLTLNILALLTLIFFVSKNLLRLYTERRHRVLGYRFRTKLMAIFVILTLIPSSFLFIAASGLATNYIEKIFSPQMREPFDKSVELAQAFYDLGRERVLMAAEHAAAGKQPFLPGMTVERYTAVPETATDIVREAFSGKKGTEVISGSNGDIIRAAVPNRVKGGSGAVVVELVLSKKISENSERLKELYEDYVKLESFKNPLSLNYILTLGFLTLLMVFAALWVSLKISRGITTPIQSLAMATEQVASGNLNVQVTVRSEDEIGMLIDSFNQMVRQLKDSNDSLEKAYRESDRRRLYLENILENINSGVFFLAGTGEIMTINRAACSILNAKQEDIIGKDYREFIAGLQSEDLVQLVKEMEGKEIREIKREVKVSINGRIALIRIYIAGIRESYTAKSLGMLVVFDDLTDIIKAQKATAWQEVARRLAHEIKNPLTPIKLSTERLIKKWQNRDEDFDTVFEKSTRTIISEVESLRKLVDVFSRYGKMPEINKAPTSLPELLDSAIGLYKGFKDVDIQVAVQEGIDRVTLDSEQFKRVFVNIIDNAIKAMNGKGVITISVKSPGPGKIVVDFADTGPGIRDEEKEKLFLPYFSGRKGGTGLGLAIANKIVADHEGRILVRDNTPRGSVFTVEIPG</sequence>
<comment type="catalytic activity">
    <reaction evidence="1">
        <text>ATP + protein L-histidine = ADP + protein N-phospho-L-histidine.</text>
        <dbReference type="EC" id="2.7.13.3"/>
    </reaction>
</comment>
<dbReference type="Pfam" id="PF00989">
    <property type="entry name" value="PAS"/>
    <property type="match status" value="1"/>
</dbReference>
<comment type="caution">
    <text evidence="18">The sequence shown here is derived from an EMBL/GenBank/DDBJ whole genome shotgun (WGS) entry which is preliminary data.</text>
</comment>
<gene>
    <name evidence="18" type="ORF">K8I29_06095</name>
</gene>
<dbReference type="InterPro" id="IPR004358">
    <property type="entry name" value="Sig_transdc_His_kin-like_C"/>
</dbReference>
<dbReference type="InterPro" id="IPR003660">
    <property type="entry name" value="HAMP_dom"/>
</dbReference>
<reference evidence="18" key="1">
    <citation type="journal article" date="2021" name="bioRxiv">
        <title>Unraveling nitrogen, sulfur and carbon metabolic pathways and microbial community transcriptional responses to substrate deprivation and toxicity stresses in a bioreactor mimicking anoxic brackish coastal sediment conditions.</title>
        <authorList>
            <person name="Martins P.D."/>
            <person name="Echeveste M.J."/>
            <person name="Arshad A."/>
            <person name="Kurth J."/>
            <person name="Ouboter H."/>
            <person name="Jetten M.S.M."/>
            <person name="Welte C.U."/>
        </authorList>
    </citation>
    <scope>NUCLEOTIDE SEQUENCE</scope>
    <source>
        <strain evidence="18">MAG_39</strain>
    </source>
</reference>
<dbReference type="PRINTS" id="PR00344">
    <property type="entry name" value="BCTRLSENSOR"/>
</dbReference>
<keyword evidence="13" id="KW-0175">Coiled coil</keyword>
<dbReference type="EC" id="2.7.13.3" evidence="3"/>
<dbReference type="Gene3D" id="1.10.287.130">
    <property type="match status" value="1"/>
</dbReference>
<evidence type="ECO:0000259" key="16">
    <source>
        <dbReference type="PROSITE" id="PS50112"/>
    </source>
</evidence>
<evidence type="ECO:0000256" key="6">
    <source>
        <dbReference type="ARBA" id="ARBA00022692"/>
    </source>
</evidence>
<evidence type="ECO:0000256" key="10">
    <source>
        <dbReference type="ARBA" id="ARBA00022989"/>
    </source>
</evidence>
<dbReference type="SUPFAM" id="SSF158472">
    <property type="entry name" value="HAMP domain-like"/>
    <property type="match status" value="1"/>
</dbReference>
<proteinExistence type="predicted"/>
<evidence type="ECO:0000259" key="17">
    <source>
        <dbReference type="PROSITE" id="PS50885"/>
    </source>
</evidence>
<keyword evidence="9" id="KW-0067">ATP-binding</keyword>
<dbReference type="InterPro" id="IPR005467">
    <property type="entry name" value="His_kinase_dom"/>
</dbReference>
<feature type="domain" description="PAS" evidence="16">
    <location>
        <begin position="339"/>
        <end position="424"/>
    </location>
</feature>
<evidence type="ECO:0000256" key="8">
    <source>
        <dbReference type="ARBA" id="ARBA00022777"/>
    </source>
</evidence>
<dbReference type="InterPro" id="IPR013767">
    <property type="entry name" value="PAS_fold"/>
</dbReference>
<evidence type="ECO:0000256" key="7">
    <source>
        <dbReference type="ARBA" id="ARBA00022741"/>
    </source>
</evidence>
<dbReference type="PROSITE" id="PS50112">
    <property type="entry name" value="PAS"/>
    <property type="match status" value="1"/>
</dbReference>
<dbReference type="PANTHER" id="PTHR42878">
    <property type="entry name" value="TWO-COMPONENT HISTIDINE KINASE"/>
    <property type="match status" value="1"/>
</dbReference>
<evidence type="ECO:0000256" key="12">
    <source>
        <dbReference type="ARBA" id="ARBA00023136"/>
    </source>
</evidence>
<dbReference type="Pfam" id="PF00512">
    <property type="entry name" value="HisKA"/>
    <property type="match status" value="1"/>
</dbReference>
<dbReference type="EMBL" id="JAIOIV010000044">
    <property type="protein sequence ID" value="MBZ0155774.1"/>
    <property type="molecule type" value="Genomic_DNA"/>
</dbReference>
<dbReference type="PANTHER" id="PTHR42878:SF7">
    <property type="entry name" value="SENSOR HISTIDINE KINASE GLRK"/>
    <property type="match status" value="1"/>
</dbReference>
<name>A0A953J9W4_9BACT</name>
<dbReference type="GO" id="GO:0007234">
    <property type="term" value="P:osmosensory signaling via phosphorelay pathway"/>
    <property type="evidence" value="ECO:0007669"/>
    <property type="project" value="TreeGrafter"/>
</dbReference>
<evidence type="ECO:0000256" key="9">
    <source>
        <dbReference type="ARBA" id="ARBA00022840"/>
    </source>
</evidence>
<reference evidence="18" key="2">
    <citation type="submission" date="2021-08" db="EMBL/GenBank/DDBJ databases">
        <authorList>
            <person name="Dalcin Martins P."/>
        </authorList>
    </citation>
    <scope>NUCLEOTIDE SEQUENCE</scope>
    <source>
        <strain evidence="18">MAG_39</strain>
    </source>
</reference>
<feature type="domain" description="HAMP" evidence="17">
    <location>
        <begin position="275"/>
        <end position="327"/>
    </location>
</feature>
<dbReference type="PROSITE" id="PS50885">
    <property type="entry name" value="HAMP"/>
    <property type="match status" value="1"/>
</dbReference>
<keyword evidence="11" id="KW-0902">Two-component regulatory system</keyword>
<evidence type="ECO:0000256" key="5">
    <source>
        <dbReference type="ARBA" id="ARBA00022679"/>
    </source>
</evidence>
<feature type="transmembrane region" description="Helical" evidence="14">
    <location>
        <begin position="88"/>
        <end position="113"/>
    </location>
</feature>
<feature type="transmembrane region" description="Helical" evidence="14">
    <location>
        <begin position="249"/>
        <end position="271"/>
    </location>
</feature>
<organism evidence="18 19">
    <name type="scientific">Candidatus Nitrobium versatile</name>
    <dbReference type="NCBI Taxonomy" id="2884831"/>
    <lineage>
        <taxon>Bacteria</taxon>
        <taxon>Pseudomonadati</taxon>
        <taxon>Nitrospirota</taxon>
        <taxon>Nitrospiria</taxon>
        <taxon>Nitrospirales</taxon>
        <taxon>Nitrospiraceae</taxon>
        <taxon>Candidatus Nitrobium</taxon>
    </lineage>
</organism>
<dbReference type="Gene3D" id="3.30.565.10">
    <property type="entry name" value="Histidine kinase-like ATPase, C-terminal domain"/>
    <property type="match status" value="1"/>
</dbReference>
<dbReference type="Pfam" id="PF02518">
    <property type="entry name" value="HATPase_c"/>
    <property type="match status" value="1"/>
</dbReference>
<dbReference type="SMART" id="SM00091">
    <property type="entry name" value="PAS"/>
    <property type="match status" value="1"/>
</dbReference>
<dbReference type="Gene3D" id="3.30.450.20">
    <property type="entry name" value="PAS domain"/>
    <property type="match status" value="1"/>
</dbReference>
<accession>A0A953J9W4</accession>
<dbReference type="CDD" id="cd00130">
    <property type="entry name" value="PAS"/>
    <property type="match status" value="1"/>
</dbReference>
<evidence type="ECO:0000313" key="18">
    <source>
        <dbReference type="EMBL" id="MBZ0155774.1"/>
    </source>
</evidence>
<dbReference type="GO" id="GO:0016020">
    <property type="term" value="C:membrane"/>
    <property type="evidence" value="ECO:0007669"/>
    <property type="project" value="UniProtKB-SubCell"/>
</dbReference>
<evidence type="ECO:0000256" key="1">
    <source>
        <dbReference type="ARBA" id="ARBA00000085"/>
    </source>
</evidence>
<dbReference type="GO" id="GO:0030295">
    <property type="term" value="F:protein kinase activator activity"/>
    <property type="evidence" value="ECO:0007669"/>
    <property type="project" value="TreeGrafter"/>
</dbReference>
<dbReference type="SUPFAM" id="SSF55785">
    <property type="entry name" value="PYP-like sensor domain (PAS domain)"/>
    <property type="match status" value="1"/>
</dbReference>
<dbReference type="InterPro" id="IPR036890">
    <property type="entry name" value="HATPase_C_sf"/>
</dbReference>
<evidence type="ECO:0000313" key="19">
    <source>
        <dbReference type="Proteomes" id="UP000705867"/>
    </source>
</evidence>
<dbReference type="InterPro" id="IPR017232">
    <property type="entry name" value="NtrY"/>
</dbReference>
<dbReference type="Pfam" id="PF00672">
    <property type="entry name" value="HAMP"/>
    <property type="match status" value="1"/>
</dbReference>
<feature type="coiled-coil region" evidence="13">
    <location>
        <begin position="312"/>
        <end position="339"/>
    </location>
</feature>
<evidence type="ECO:0000256" key="11">
    <source>
        <dbReference type="ARBA" id="ARBA00023012"/>
    </source>
</evidence>
<dbReference type="GO" id="GO:0000155">
    <property type="term" value="F:phosphorelay sensor kinase activity"/>
    <property type="evidence" value="ECO:0007669"/>
    <property type="project" value="InterPro"/>
</dbReference>
<keyword evidence="6 14" id="KW-0812">Transmembrane</keyword>
<dbReference type="GO" id="GO:0000156">
    <property type="term" value="F:phosphorelay response regulator activity"/>
    <property type="evidence" value="ECO:0007669"/>
    <property type="project" value="TreeGrafter"/>
</dbReference>
<dbReference type="CDD" id="cd00082">
    <property type="entry name" value="HisKA"/>
    <property type="match status" value="1"/>
</dbReference>
<dbReference type="Gene3D" id="6.10.340.10">
    <property type="match status" value="1"/>
</dbReference>
<feature type="domain" description="Histidine kinase" evidence="15">
    <location>
        <begin position="471"/>
        <end position="679"/>
    </location>
</feature>
<keyword evidence="7" id="KW-0547">Nucleotide-binding</keyword>